<dbReference type="Gene3D" id="3.30.930.10">
    <property type="entry name" value="Bira Bifunctional Protein, Domain 2"/>
    <property type="match status" value="1"/>
</dbReference>
<name>C9Y9M6_CURXX</name>
<dbReference type="CDD" id="cd04322">
    <property type="entry name" value="LysRS_N"/>
    <property type="match status" value="1"/>
</dbReference>
<comment type="catalytic activity">
    <reaction evidence="12 13 14">
        <text>tRNA(Lys) + L-lysine + ATP = L-lysyl-tRNA(Lys) + AMP + diphosphate</text>
        <dbReference type="Rhea" id="RHEA:20792"/>
        <dbReference type="Rhea" id="RHEA-COMP:9696"/>
        <dbReference type="Rhea" id="RHEA-COMP:9697"/>
        <dbReference type="ChEBI" id="CHEBI:30616"/>
        <dbReference type="ChEBI" id="CHEBI:32551"/>
        <dbReference type="ChEBI" id="CHEBI:33019"/>
        <dbReference type="ChEBI" id="CHEBI:78442"/>
        <dbReference type="ChEBI" id="CHEBI:78529"/>
        <dbReference type="ChEBI" id="CHEBI:456215"/>
        <dbReference type="EC" id="6.1.1.6"/>
    </reaction>
</comment>
<keyword evidence="4 13" id="KW-0963">Cytoplasm</keyword>
<reference evidence="17" key="1">
    <citation type="journal article" date="2010" name="Nature">
        <title>The dynamic genome of Hydra.</title>
        <authorList>
            <person name="Chapman J.A."/>
            <person name="Kirkness E.F."/>
            <person name="Simakov O."/>
            <person name="Hampson S.E."/>
            <person name="Mitros T."/>
            <person name="Weinmaier T."/>
            <person name="Rattei T."/>
            <person name="Balasubramanian P.G."/>
            <person name="Borman J."/>
            <person name="Busam D."/>
            <person name="Disbennett K."/>
            <person name="Pfannkoch C."/>
            <person name="Sumin N."/>
            <person name="Sutton G."/>
            <person name="Viswanathan L."/>
            <person name="Walenz B."/>
            <person name="Goodstein D.M."/>
            <person name="Hellsten U."/>
            <person name="Kawashima T."/>
            <person name="Prochnik S.E."/>
            <person name="Putnam N.H."/>
            <person name="Shu S."/>
            <person name="Blumberg B."/>
            <person name="Dana C.E."/>
            <person name="Gee L."/>
            <person name="Kibler D.F."/>
            <person name="Law L."/>
            <person name="Lindgens D."/>
            <person name="Martinez D.E."/>
            <person name="Peng J."/>
            <person name="Wigge P.A."/>
            <person name="Bertulat B."/>
            <person name="Guder C."/>
            <person name="Nakamura Y."/>
            <person name="Ozbek S."/>
            <person name="Watanabe H."/>
            <person name="Khalturin K."/>
            <person name="Hemmrich G."/>
            <person name="Franke A."/>
            <person name="Augustin R."/>
            <person name="Fraune S."/>
            <person name="Hayakawa E."/>
            <person name="Hayakawa S."/>
            <person name="Hirose M."/>
            <person name="Hwang J."/>
            <person name="Ikeo K."/>
            <person name="Nishimiya-Fujisawa C."/>
            <person name="Ogura A."/>
            <person name="Takahashi T."/>
            <person name="Steinmetz P.R."/>
            <person name="Zhang X."/>
            <person name="Aufschnaiter R."/>
            <person name="Eder M.K."/>
            <person name="Gorny A.K."/>
            <person name="Salvenmoser W."/>
            <person name="Heimberg A.M."/>
            <person name="Wheeler B.M."/>
            <person name="Peterson K.J."/>
            <person name="Boettger A."/>
            <person name="Tischler P."/>
            <person name="Wolf A."/>
            <person name="Gojobori T."/>
            <person name="Remington K.A."/>
            <person name="Strausberg R.L."/>
            <person name="Venter J."/>
            <person name="Technau U."/>
            <person name="Hobmayer B."/>
            <person name="Bosch T.C."/>
            <person name="Holstein T.W."/>
            <person name="Fujisawa T."/>
            <person name="Bode H.R."/>
            <person name="David C.N."/>
            <person name="Rokhsar D.S."/>
            <person name="Steele R.E."/>
        </authorList>
    </citation>
    <scope>NUCLEOTIDE SEQUENCE</scope>
</reference>
<dbReference type="GO" id="GO:0005524">
    <property type="term" value="F:ATP binding"/>
    <property type="evidence" value="ECO:0007669"/>
    <property type="project" value="UniProtKB-UniRule"/>
</dbReference>
<dbReference type="InterPro" id="IPR044136">
    <property type="entry name" value="Lys-tRNA-ligase_II_N"/>
</dbReference>
<dbReference type="PRINTS" id="PR00982">
    <property type="entry name" value="TRNASYNTHLYS"/>
</dbReference>
<proteinExistence type="inferred from homology"/>
<evidence type="ECO:0000256" key="10">
    <source>
        <dbReference type="ARBA" id="ARBA00022917"/>
    </source>
</evidence>
<evidence type="ECO:0000256" key="6">
    <source>
        <dbReference type="ARBA" id="ARBA00022723"/>
    </source>
</evidence>
<keyword evidence="9 13" id="KW-0460">Magnesium</keyword>
<keyword evidence="6 13" id="KW-0479">Metal-binding</keyword>
<dbReference type="HAMAP" id="MF_00252">
    <property type="entry name" value="Lys_tRNA_synth_class2"/>
    <property type="match status" value="1"/>
</dbReference>
<feature type="binding site" evidence="13">
    <location>
        <position position="509"/>
    </location>
    <ligand>
        <name>Mg(2+)</name>
        <dbReference type="ChEBI" id="CHEBI:18420"/>
        <label>2</label>
    </ligand>
</feature>
<dbReference type="GO" id="GO:0005829">
    <property type="term" value="C:cytosol"/>
    <property type="evidence" value="ECO:0007669"/>
    <property type="project" value="TreeGrafter"/>
</dbReference>
<feature type="binding site" evidence="13">
    <location>
        <position position="502"/>
    </location>
    <ligand>
        <name>Mg(2+)</name>
        <dbReference type="ChEBI" id="CHEBI:18420"/>
        <label>1</label>
    </ligand>
</feature>
<keyword evidence="11 13" id="KW-0030">Aminoacyl-tRNA synthetase</keyword>
<keyword evidence="8 13" id="KW-0067">ATP-binding</keyword>
<dbReference type="CDD" id="cd00775">
    <property type="entry name" value="LysRS_core"/>
    <property type="match status" value="1"/>
</dbReference>
<keyword evidence="5 13" id="KW-0436">Ligase</keyword>
<evidence type="ECO:0000256" key="15">
    <source>
        <dbReference type="SAM" id="MobiDB-lite"/>
    </source>
</evidence>
<dbReference type="PANTHER" id="PTHR42918:SF15">
    <property type="entry name" value="LYSINE--TRNA LIGASE, CHLOROPLASTIC_MITOCHONDRIAL"/>
    <property type="match status" value="1"/>
</dbReference>
<dbReference type="Gene3D" id="2.40.50.140">
    <property type="entry name" value="Nucleic acid-binding proteins"/>
    <property type="match status" value="1"/>
</dbReference>
<dbReference type="PROSITE" id="PS50862">
    <property type="entry name" value="AA_TRNA_LIGASE_II"/>
    <property type="match status" value="1"/>
</dbReference>
<evidence type="ECO:0000256" key="9">
    <source>
        <dbReference type="ARBA" id="ARBA00022842"/>
    </source>
</evidence>
<dbReference type="PANTHER" id="PTHR42918">
    <property type="entry name" value="LYSYL-TRNA SYNTHETASE"/>
    <property type="match status" value="1"/>
</dbReference>
<evidence type="ECO:0000256" key="7">
    <source>
        <dbReference type="ARBA" id="ARBA00022741"/>
    </source>
</evidence>
<dbReference type="GO" id="GO:0000049">
    <property type="term" value="F:tRNA binding"/>
    <property type="evidence" value="ECO:0007669"/>
    <property type="project" value="TreeGrafter"/>
</dbReference>
<feature type="domain" description="Aminoacyl-transfer RNA synthetases class-II family profile" evidence="16">
    <location>
        <begin position="269"/>
        <end position="586"/>
    </location>
</feature>
<comment type="subunit">
    <text evidence="3 13">Homodimer.</text>
</comment>
<evidence type="ECO:0000256" key="14">
    <source>
        <dbReference type="RuleBase" id="RU000336"/>
    </source>
</evidence>
<dbReference type="Pfam" id="PF01336">
    <property type="entry name" value="tRNA_anti-codon"/>
    <property type="match status" value="1"/>
</dbReference>
<evidence type="ECO:0000256" key="8">
    <source>
        <dbReference type="ARBA" id="ARBA00022840"/>
    </source>
</evidence>
<dbReference type="NCBIfam" id="NF001756">
    <property type="entry name" value="PRK00484.1"/>
    <property type="match status" value="1"/>
</dbReference>
<dbReference type="InterPro" id="IPR004365">
    <property type="entry name" value="NA-bd_OB_tRNA"/>
</dbReference>
<evidence type="ECO:0000256" key="1">
    <source>
        <dbReference type="ARBA" id="ARBA00004496"/>
    </source>
</evidence>
<keyword evidence="10 13" id="KW-0648">Protein biosynthesis</keyword>
<dbReference type="FunFam" id="3.30.930.10:FF:000001">
    <property type="entry name" value="Lysine--tRNA ligase"/>
    <property type="match status" value="1"/>
</dbReference>
<dbReference type="SUPFAM" id="SSF55681">
    <property type="entry name" value="Class II aaRS and biotin synthetases"/>
    <property type="match status" value="1"/>
</dbReference>
<dbReference type="InterPro" id="IPR004364">
    <property type="entry name" value="Aa-tRNA-synt_II"/>
</dbReference>
<evidence type="ECO:0000313" key="17">
    <source>
        <dbReference type="EMBL" id="CBA28663.1"/>
    </source>
</evidence>
<comment type="cofactor">
    <cofactor evidence="13 14">
        <name>Mg(2+)</name>
        <dbReference type="ChEBI" id="CHEBI:18420"/>
    </cofactor>
    <text evidence="13 14">Binds 3 Mg(2+) ions per subunit.</text>
</comment>
<dbReference type="InterPro" id="IPR006195">
    <property type="entry name" value="aa-tRNA-synth_II"/>
</dbReference>
<dbReference type="AlphaFoldDB" id="C9Y9M6"/>
<dbReference type="InterPro" id="IPR045864">
    <property type="entry name" value="aa-tRNA-synth_II/BPL/LPL"/>
</dbReference>
<sequence>MGRRAECADAAYIGASGRLWLTNRIRLPTTGQRFCRAWAIQVKCERIIAAGRPLTMEGYGQSPVRGAEFPPEPKSHSMSDQNQVAPAPQDENQLIHERREKLKVLREQQVAGQGVAFPNDFQPEHKAEELFASYNDKTTEELAALGATAKVAGRMMLKRVMGKASFCTLQDSSFGPSGGRIQLYVRGEDVGVDLYAAFKHWDLGDIVAAEGTLFKTKTGELSIHATSIRLLTKSLRPMPDKFHGMADQETKYRQRYVDLMTDVESRKRFVARSKAVSALREFMVSHNFLEVETPMLHPIPGGANAKPFKTHHNALDQEMFLRIAPELYLKRLIVGGFDRVFEINRSYRNEGISVRHNPEFTMMEFYAAYWNYQDLMDYTEKLIRDAARKATGGLQLSYAGKPVDLEQPFERLTIVEAIQKYTDAGDNVFDATWLTNAVKKLGLTEAKNRLEGRSLASLQVLYFEETVEEKLWNPTFIMEHPTEISPLARANDDRPEVTERFELYITGREFGNGFSELNDAEDQAARFQAQVAAKDSGDDEAMHFDHDFVRALEYGMPPTGGCGIGIDRLMMLLTDSASIRDVILFPALRREV</sequence>
<evidence type="ECO:0000259" key="16">
    <source>
        <dbReference type="PROSITE" id="PS50862"/>
    </source>
</evidence>
<protein>
    <recommendedName>
        <fullName evidence="13">Lysine--tRNA ligase</fullName>
        <ecNumber evidence="13">6.1.1.6</ecNumber>
    </recommendedName>
    <alternativeName>
        <fullName evidence="13">Lysyl-tRNA synthetase</fullName>
        <shortName evidence="13">LysRS</shortName>
    </alternativeName>
</protein>
<dbReference type="NCBIfam" id="TIGR00499">
    <property type="entry name" value="lysS_bact"/>
    <property type="match status" value="1"/>
</dbReference>
<dbReference type="EMBL" id="FN543104">
    <property type="protein sequence ID" value="CBA28663.1"/>
    <property type="molecule type" value="Genomic_DNA"/>
</dbReference>
<gene>
    <name evidence="13 17" type="primary">lysS</name>
    <name evidence="17" type="ORF">Csp_A08270</name>
</gene>
<evidence type="ECO:0000256" key="13">
    <source>
        <dbReference type="HAMAP-Rule" id="MF_00252"/>
    </source>
</evidence>
<evidence type="ECO:0000256" key="4">
    <source>
        <dbReference type="ARBA" id="ARBA00022490"/>
    </source>
</evidence>
<evidence type="ECO:0000256" key="11">
    <source>
        <dbReference type="ARBA" id="ARBA00023146"/>
    </source>
</evidence>
<evidence type="ECO:0000256" key="3">
    <source>
        <dbReference type="ARBA" id="ARBA00011738"/>
    </source>
</evidence>
<feature type="region of interest" description="Disordered" evidence="15">
    <location>
        <begin position="59"/>
        <end position="92"/>
    </location>
</feature>
<dbReference type="GO" id="GO:0004824">
    <property type="term" value="F:lysine-tRNA ligase activity"/>
    <property type="evidence" value="ECO:0007669"/>
    <property type="project" value="UniProtKB-UniRule"/>
</dbReference>
<evidence type="ECO:0000256" key="12">
    <source>
        <dbReference type="ARBA" id="ARBA00048573"/>
    </source>
</evidence>
<dbReference type="GO" id="GO:0000287">
    <property type="term" value="F:magnesium ion binding"/>
    <property type="evidence" value="ECO:0007669"/>
    <property type="project" value="UniProtKB-UniRule"/>
</dbReference>
<feature type="binding site" evidence="13">
    <location>
        <position position="509"/>
    </location>
    <ligand>
        <name>Mg(2+)</name>
        <dbReference type="ChEBI" id="CHEBI:18420"/>
        <label>1</label>
    </ligand>
</feature>
<dbReference type="SUPFAM" id="SSF50249">
    <property type="entry name" value="Nucleic acid-binding proteins"/>
    <property type="match status" value="1"/>
</dbReference>
<dbReference type="InterPro" id="IPR012340">
    <property type="entry name" value="NA-bd_OB-fold"/>
</dbReference>
<dbReference type="Pfam" id="PF00152">
    <property type="entry name" value="tRNA-synt_2"/>
    <property type="match status" value="1"/>
</dbReference>
<dbReference type="FunFam" id="2.40.50.140:FF:000024">
    <property type="entry name" value="Lysine--tRNA ligase"/>
    <property type="match status" value="1"/>
</dbReference>
<dbReference type="GO" id="GO:0006430">
    <property type="term" value="P:lysyl-tRNA aminoacylation"/>
    <property type="evidence" value="ECO:0007669"/>
    <property type="project" value="UniProtKB-UniRule"/>
</dbReference>
<dbReference type="InterPro" id="IPR002313">
    <property type="entry name" value="Lys-tRNA-ligase_II"/>
</dbReference>
<organism evidence="17">
    <name type="scientific">Curvibacter symbiont subsp. Hydra magnipapillata</name>
    <dbReference type="NCBI Taxonomy" id="667019"/>
    <lineage>
        <taxon>Bacteria</taxon>
        <taxon>Pseudomonadati</taxon>
        <taxon>Pseudomonadota</taxon>
        <taxon>Betaproteobacteria</taxon>
        <taxon>Burkholderiales</taxon>
        <taxon>Comamonadaceae</taxon>
        <taxon>Curvibacter</taxon>
    </lineage>
</organism>
<dbReference type="EC" id="6.1.1.6" evidence="13"/>
<evidence type="ECO:0000256" key="2">
    <source>
        <dbReference type="ARBA" id="ARBA00008226"/>
    </source>
</evidence>
<dbReference type="GO" id="GO:0042803">
    <property type="term" value="F:protein homodimerization activity"/>
    <property type="evidence" value="ECO:0007669"/>
    <property type="project" value="UniProtKB-ARBA"/>
</dbReference>
<evidence type="ECO:0000256" key="5">
    <source>
        <dbReference type="ARBA" id="ARBA00022598"/>
    </source>
</evidence>
<keyword evidence="7 13" id="KW-0547">Nucleotide-binding</keyword>
<dbReference type="InterPro" id="IPR018149">
    <property type="entry name" value="Lys-tRNA-synth_II_C"/>
</dbReference>
<accession>C9Y9M6</accession>
<comment type="subcellular location">
    <subcellularLocation>
        <location evidence="1 13">Cytoplasm</location>
    </subcellularLocation>
</comment>
<comment type="similarity">
    <text evidence="2 13">Belongs to the class-II aminoacyl-tRNA synthetase family.</text>
</comment>